<dbReference type="EMBL" id="MF448340">
    <property type="protein sequence ID" value="ASU00149.1"/>
    <property type="molecule type" value="Genomic_DNA"/>
</dbReference>
<dbReference type="Pfam" id="PF11056">
    <property type="entry name" value="UvsY"/>
    <property type="match status" value="1"/>
</dbReference>
<protein>
    <submittedName>
        <fullName evidence="1">Recombination, repair and single-stranded DNA binding protein</fullName>
    </submittedName>
</protein>
<name>A0A223LF76_9CAUD</name>
<dbReference type="Proteomes" id="UP000226092">
    <property type="component" value="Segment"/>
</dbReference>
<dbReference type="InterPro" id="IPR021289">
    <property type="entry name" value="UvsY"/>
</dbReference>
<sequence length="138" mass="15642">MDYSLESLQAELEKDLIIDRGNIQNSAMDNPVIYGKWIRYKADLSRQRIGIHSSHVVILKDSLMHNTGRGDDICEFDFSATELKTIIPADDKVLLSSKKLDYLDLMIKFCDGAIESIRQRGFSIRAIVDHQALMVGVK</sequence>
<accession>A0A223LF76</accession>
<proteinExistence type="predicted"/>
<dbReference type="RefSeq" id="YP_009834301.1">
    <property type="nucleotide sequence ID" value="NC_048673.1"/>
</dbReference>
<organism evidence="1 2">
    <name type="scientific">Aeromonas phage AS-zj</name>
    <dbReference type="NCBI Taxonomy" id="2024208"/>
    <lineage>
        <taxon>Viruses</taxon>
        <taxon>Duplodnaviria</taxon>
        <taxon>Heunggongvirae</taxon>
        <taxon>Uroviricota</taxon>
        <taxon>Caudoviricetes</taxon>
        <taxon>Pantevenvirales</taxon>
        <taxon>Straboviridae</taxon>
        <taxon>Emmerichvirinae</taxon>
        <taxon>Ceceduovirus</taxon>
        <taxon>Ceceduovirus aszj</taxon>
    </lineage>
</organism>
<dbReference type="KEGG" id="vg:55604770"/>
<reference evidence="1 2" key="1">
    <citation type="submission" date="2017-07" db="EMBL/GenBank/DDBJ databases">
        <title>In vitro design and evaluation of phage cocktails against multidrug-resistant Aeromonas salmonicida.</title>
        <authorList>
            <person name="Chen L."/>
            <person name="Yuan S."/>
            <person name="Ma Y."/>
        </authorList>
    </citation>
    <scope>NUCLEOTIDE SEQUENCE [LARGE SCALE GENOMIC DNA]</scope>
</reference>
<keyword evidence="2" id="KW-1185">Reference proteome</keyword>
<evidence type="ECO:0000313" key="1">
    <source>
        <dbReference type="EMBL" id="ASU00149.1"/>
    </source>
</evidence>
<dbReference type="GeneID" id="55604770"/>
<evidence type="ECO:0000313" key="2">
    <source>
        <dbReference type="Proteomes" id="UP000226092"/>
    </source>
</evidence>